<evidence type="ECO:0000256" key="6">
    <source>
        <dbReference type="ARBA" id="ARBA00022989"/>
    </source>
</evidence>
<evidence type="ECO:0000256" key="4">
    <source>
        <dbReference type="ARBA" id="ARBA00022461"/>
    </source>
</evidence>
<feature type="transmembrane region" description="Helical" evidence="14">
    <location>
        <begin position="60"/>
        <end position="77"/>
    </location>
</feature>
<feature type="region of interest" description="Disordered" evidence="13">
    <location>
        <begin position="1"/>
        <end position="22"/>
    </location>
</feature>
<dbReference type="PANTHER" id="PTHR11690">
    <property type="entry name" value="AMILORIDE-SENSITIVE SODIUM CHANNEL-RELATED"/>
    <property type="match status" value="1"/>
</dbReference>
<keyword evidence="11 12" id="KW-0407">Ion channel</keyword>
<keyword evidence="9 14" id="KW-0472">Membrane</keyword>
<dbReference type="PRINTS" id="PR01078">
    <property type="entry name" value="AMINACHANNEL"/>
</dbReference>
<dbReference type="InterPro" id="IPR001873">
    <property type="entry name" value="ENaC"/>
</dbReference>
<dbReference type="GO" id="GO:0005886">
    <property type="term" value="C:plasma membrane"/>
    <property type="evidence" value="ECO:0007669"/>
    <property type="project" value="TreeGrafter"/>
</dbReference>
<reference evidence="15" key="1">
    <citation type="submission" date="2017-09" db="EMBL/GenBank/DDBJ databases">
        <title>Contemporary evolution of a Lepidopteran species, Heliothis virescens, in response to modern agricultural practices.</title>
        <authorList>
            <person name="Fritz M.L."/>
            <person name="Deyonke A.M."/>
            <person name="Papanicolaou A."/>
            <person name="Micinski S."/>
            <person name="Westbrook J."/>
            <person name="Gould F."/>
        </authorList>
    </citation>
    <scope>NUCLEOTIDE SEQUENCE [LARGE SCALE GENOMIC DNA]</scope>
    <source>
        <strain evidence="15">HvINT-</strain>
        <tissue evidence="15">Whole body</tissue>
    </source>
</reference>
<evidence type="ECO:0000313" key="15">
    <source>
        <dbReference type="EMBL" id="PCG72148.1"/>
    </source>
</evidence>
<comment type="similarity">
    <text evidence="2 12">Belongs to the amiloride-sensitive sodium channel (TC 1.A.6) family.</text>
</comment>
<dbReference type="Gene3D" id="1.10.287.770">
    <property type="entry name" value="YojJ-like"/>
    <property type="match status" value="1"/>
</dbReference>
<evidence type="ECO:0000256" key="1">
    <source>
        <dbReference type="ARBA" id="ARBA00004141"/>
    </source>
</evidence>
<evidence type="ECO:0000256" key="8">
    <source>
        <dbReference type="ARBA" id="ARBA00023065"/>
    </source>
</evidence>
<evidence type="ECO:0000256" key="2">
    <source>
        <dbReference type="ARBA" id="ARBA00007193"/>
    </source>
</evidence>
<evidence type="ECO:0000256" key="5">
    <source>
        <dbReference type="ARBA" id="ARBA00022692"/>
    </source>
</evidence>
<evidence type="ECO:0000256" key="14">
    <source>
        <dbReference type="SAM" id="Phobius"/>
    </source>
</evidence>
<protein>
    <recommendedName>
        <fullName evidence="16">Pickpocket</fullName>
    </recommendedName>
</protein>
<keyword evidence="3 12" id="KW-0813">Transport</keyword>
<evidence type="ECO:0000256" key="10">
    <source>
        <dbReference type="ARBA" id="ARBA00023201"/>
    </source>
</evidence>
<evidence type="ECO:0000256" key="7">
    <source>
        <dbReference type="ARBA" id="ARBA00023053"/>
    </source>
</evidence>
<evidence type="ECO:0000256" key="3">
    <source>
        <dbReference type="ARBA" id="ARBA00022448"/>
    </source>
</evidence>
<keyword evidence="4 12" id="KW-0894">Sodium channel</keyword>
<gene>
    <name evidence="15" type="ORF">B5V51_1123</name>
</gene>
<keyword evidence="5 12" id="KW-0812">Transmembrane</keyword>
<dbReference type="AlphaFoldDB" id="A0A2A4JK97"/>
<dbReference type="GO" id="GO:0015280">
    <property type="term" value="F:ligand-gated sodium channel activity"/>
    <property type="evidence" value="ECO:0007669"/>
    <property type="project" value="TreeGrafter"/>
</dbReference>
<comment type="caution">
    <text evidence="15">The sequence shown here is derived from an EMBL/GenBank/DDBJ whole genome shotgun (WGS) entry which is preliminary data.</text>
</comment>
<dbReference type="EMBL" id="NWSH01001201">
    <property type="protein sequence ID" value="PCG72148.1"/>
    <property type="molecule type" value="Genomic_DNA"/>
</dbReference>
<evidence type="ECO:0000256" key="13">
    <source>
        <dbReference type="SAM" id="MobiDB-lite"/>
    </source>
</evidence>
<dbReference type="Gene3D" id="1.10.287.820">
    <property type="entry name" value="Acid-sensing ion channel domain"/>
    <property type="match status" value="1"/>
</dbReference>
<keyword evidence="7" id="KW-0915">Sodium</keyword>
<keyword evidence="8 12" id="KW-0406">Ion transport</keyword>
<name>A0A2A4JK97_HELVI</name>
<keyword evidence="10 12" id="KW-0739">Sodium transport</keyword>
<organism evidence="15">
    <name type="scientific">Heliothis virescens</name>
    <name type="common">Tobacco budworm moth</name>
    <dbReference type="NCBI Taxonomy" id="7102"/>
    <lineage>
        <taxon>Eukaryota</taxon>
        <taxon>Metazoa</taxon>
        <taxon>Ecdysozoa</taxon>
        <taxon>Arthropoda</taxon>
        <taxon>Hexapoda</taxon>
        <taxon>Insecta</taxon>
        <taxon>Pterygota</taxon>
        <taxon>Neoptera</taxon>
        <taxon>Endopterygota</taxon>
        <taxon>Lepidoptera</taxon>
        <taxon>Glossata</taxon>
        <taxon>Ditrysia</taxon>
        <taxon>Noctuoidea</taxon>
        <taxon>Noctuidae</taxon>
        <taxon>Heliothinae</taxon>
        <taxon>Heliothis</taxon>
    </lineage>
</organism>
<evidence type="ECO:0000256" key="12">
    <source>
        <dbReference type="RuleBase" id="RU000679"/>
    </source>
</evidence>
<proteinExistence type="inferred from homology"/>
<comment type="subcellular location">
    <subcellularLocation>
        <location evidence="1">Membrane</location>
        <topology evidence="1">Multi-pass membrane protein</topology>
    </subcellularLocation>
</comment>
<keyword evidence="6 14" id="KW-1133">Transmembrane helix</keyword>
<evidence type="ECO:0000256" key="9">
    <source>
        <dbReference type="ARBA" id="ARBA00023136"/>
    </source>
</evidence>
<dbReference type="STRING" id="7102.A0A2A4JK97"/>
<feature type="transmembrane region" description="Helical" evidence="14">
    <location>
        <begin position="495"/>
        <end position="521"/>
    </location>
</feature>
<dbReference type="PANTHER" id="PTHR11690:SF288">
    <property type="entry name" value="AMILORIDE-SENSITIVE NA+ CHANNEL-RELATED"/>
    <property type="match status" value="1"/>
</dbReference>
<evidence type="ECO:0000256" key="11">
    <source>
        <dbReference type="ARBA" id="ARBA00023303"/>
    </source>
</evidence>
<evidence type="ECO:0008006" key="16">
    <source>
        <dbReference type="Google" id="ProtNLM"/>
    </source>
</evidence>
<accession>A0A2A4JK97</accession>
<sequence>MDTNKGGLNPTKPGDADDRKLRRKRQRRLFGDVCYEYTQSTSLQGLPFLTKEGLTITERIFWILTIIASLIMCGYLIKDVWTKWQTSPVIVTVSEQPVPVIKVPLPAITICPQAKCKLSAYNYTGMLDKYRYHSREYYTLGLEERIKYAGITLLCDKNRLAGPVMLQKHNSTTIKQINEVALDYKDVFHLCNINEKYIKCSQLFSKTLTASGVCYTMNVLAADEILRMENIQKDFSYLNSTRKTQNLTIEHGYNPVVYPIRGLASDTTPSVSITFKQNLTDYDALCHGSSPGFQIYVQHPGELPQTSLYTQSLMVNEQAALALSFSIMNTSETLRNYHPEVRQCYFPEDRQLKYFKIYTAKNCRTECLANFTLATCGCVPFYLPHSSSDQICGVLRKMCAAAAEEKLSHREVNENAADRCRCLEACNSITYDAQLMKTGYYQDSIEMSPLLKSSAFHLALPRNLSGVLHSELKIFYKSPQFISMRRSELFGVTDFLANCGGLLGLFLGFSFLSLVEIIYFFTLRLCCAFRKDRTQEKTNSLEKSDGHELTEECLPTVCEKNPNYYLD</sequence>
<dbReference type="Pfam" id="PF00858">
    <property type="entry name" value="ASC"/>
    <property type="match status" value="1"/>
</dbReference>